<dbReference type="Proteomes" id="UP000280708">
    <property type="component" value="Chromosome"/>
</dbReference>
<dbReference type="eggNOG" id="ENOG502Z7R9">
    <property type="taxonomic scope" value="Bacteria"/>
</dbReference>
<dbReference type="EMBL" id="CP060122">
    <property type="protein sequence ID" value="QNG44986.1"/>
    <property type="molecule type" value="Genomic_DNA"/>
</dbReference>
<evidence type="ECO:0000313" key="7">
    <source>
        <dbReference type="Proteomes" id="UP000028534"/>
    </source>
</evidence>
<evidence type="ECO:0000313" key="9">
    <source>
        <dbReference type="Proteomes" id="UP000515377"/>
    </source>
</evidence>
<feature type="signal peptide" evidence="2">
    <location>
        <begin position="1"/>
        <end position="21"/>
    </location>
</feature>
<feature type="region of interest" description="Disordered" evidence="1">
    <location>
        <begin position="179"/>
        <end position="225"/>
    </location>
</feature>
<reference evidence="4 7" key="1">
    <citation type="submission" date="2014-03" db="EMBL/GenBank/DDBJ databases">
        <title>Genome sequence of Sphingobium yanoikuyae B1.</title>
        <authorList>
            <person name="Gan H.M."/>
            <person name="Gan H.Y."/>
            <person name="Savka M.A."/>
        </authorList>
    </citation>
    <scope>NUCLEOTIDE SEQUENCE [LARGE SCALE GENOMIC DNA]</scope>
    <source>
        <strain evidence="4 7">B1</strain>
    </source>
</reference>
<organism evidence="4 7">
    <name type="scientific">Sphingobium yanoikuyae</name>
    <name type="common">Sphingomonas yanoikuyae</name>
    <dbReference type="NCBI Taxonomy" id="13690"/>
    <lineage>
        <taxon>Bacteria</taxon>
        <taxon>Pseudomonadati</taxon>
        <taxon>Pseudomonadota</taxon>
        <taxon>Alphaproteobacteria</taxon>
        <taxon>Sphingomonadales</taxon>
        <taxon>Sphingomonadaceae</taxon>
        <taxon>Sphingobium</taxon>
    </lineage>
</organism>
<dbReference type="PATRIC" id="fig|13690.10.peg.4480"/>
<accession>A0A084ECW5</accession>
<reference evidence="6 9" key="3">
    <citation type="submission" date="2020-07" db="EMBL/GenBank/DDBJ databases">
        <title>Whole genome sequence of Sphingobium yanoikuyae A3.</title>
        <authorList>
            <person name="Han S.-S."/>
        </authorList>
    </citation>
    <scope>NUCLEOTIDE SEQUENCE [LARGE SCALE GENOMIC DNA]</scope>
    <source>
        <strain evidence="6 9">A3</strain>
    </source>
</reference>
<evidence type="ECO:0000256" key="2">
    <source>
        <dbReference type="SAM" id="SignalP"/>
    </source>
</evidence>
<evidence type="ECO:0000313" key="5">
    <source>
        <dbReference type="EMBL" id="MDH2133587.1"/>
    </source>
</evidence>
<evidence type="ECO:0000313" key="4">
    <source>
        <dbReference type="EMBL" id="KEZ15807.1"/>
    </source>
</evidence>
<dbReference type="STRING" id="13690.AX777_00385"/>
<dbReference type="AlphaFoldDB" id="A0A084ECW5"/>
<evidence type="ECO:0000313" key="8">
    <source>
        <dbReference type="Proteomes" id="UP000280708"/>
    </source>
</evidence>
<evidence type="ECO:0000313" key="3">
    <source>
        <dbReference type="EMBL" id="AYO78515.1"/>
    </source>
</evidence>
<dbReference type="EMBL" id="JGVR01000037">
    <property type="protein sequence ID" value="KEZ15807.1"/>
    <property type="molecule type" value="Genomic_DNA"/>
</dbReference>
<dbReference type="Proteomes" id="UP000028534">
    <property type="component" value="Unassembled WGS sequence"/>
</dbReference>
<dbReference type="EMBL" id="CP033230">
    <property type="protein sequence ID" value="AYO78515.1"/>
    <property type="molecule type" value="Genomic_DNA"/>
</dbReference>
<gene>
    <name evidence="4" type="ORF">CP98_04354</name>
    <name evidence="3" type="ORF">EBF16_17435</name>
    <name evidence="6" type="ORF">H3V42_24660</name>
    <name evidence="5" type="ORF">N5J77_20850</name>
</gene>
<keyword evidence="2" id="KW-0732">Signal</keyword>
<dbReference type="Proteomes" id="UP000515377">
    <property type="component" value="Chromosome"/>
</dbReference>
<sequence length="225" mass="23435">MKSVVIAALAIMSATAQPLLAQADAPLPVMQPPEASPAMVLPANTAVMLRMNSELSSKTAKEGSMFDLSVADPVMVDGYVVIPMNARAVGEVTWLTGKGAFGKSGKMNIELRYIEVAGRRIPIKGSFRQEGEGNTAATIGGVIAAGVFAGFITGKTAIIPAGRELQAFTQNEIALAPPRRPAPMLGQPAPIPASYTPAPRAAPLPAARPAPRRSMVDPSLEINVK</sequence>
<reference evidence="3 8" key="2">
    <citation type="submission" date="2018-10" db="EMBL/GenBank/DDBJ databases">
        <title>Characterization and genome analysis of a novel bacterium Sphingobium yanoikuyae SJTF8 capable of degrading PAHs.</title>
        <authorList>
            <person name="Yin C."/>
            <person name="Xiong W."/>
            <person name="Liang R."/>
        </authorList>
    </citation>
    <scope>NUCLEOTIDE SEQUENCE [LARGE SCALE GENOMIC DNA]</scope>
    <source>
        <strain evidence="3 8">SJTF8</strain>
    </source>
</reference>
<dbReference type="RefSeq" id="WP_037522060.1">
    <property type="nucleotide sequence ID" value="NZ_CAIGKD010000002.1"/>
</dbReference>
<evidence type="ECO:0000313" key="6">
    <source>
        <dbReference type="EMBL" id="QNG44986.1"/>
    </source>
</evidence>
<dbReference type="EMBL" id="JAOCKX010000037">
    <property type="protein sequence ID" value="MDH2133587.1"/>
    <property type="molecule type" value="Genomic_DNA"/>
</dbReference>
<reference evidence="5" key="4">
    <citation type="submission" date="2022-09" db="EMBL/GenBank/DDBJ databases">
        <title>Intensive care unit water sources are persistently colonized with multi-drug resistant bacteria and are the site of extensive horizontal gene transfer of antibiotic resistance genes.</title>
        <authorList>
            <person name="Diorio-Toth L."/>
        </authorList>
    </citation>
    <scope>NUCLEOTIDE SEQUENCE</scope>
    <source>
        <strain evidence="5">GD03659</strain>
    </source>
</reference>
<feature type="chain" id="PRO_5040666184" evidence="2">
    <location>
        <begin position="22"/>
        <end position="225"/>
    </location>
</feature>
<protein>
    <submittedName>
        <fullName evidence="4">Uncharacterized protein</fullName>
    </submittedName>
</protein>
<evidence type="ECO:0000256" key="1">
    <source>
        <dbReference type="SAM" id="MobiDB-lite"/>
    </source>
</evidence>
<proteinExistence type="predicted"/>
<name>A0A084ECW5_SPHYA</name>
<dbReference type="Proteomes" id="UP001162318">
    <property type="component" value="Unassembled WGS sequence"/>
</dbReference>